<keyword evidence="1" id="KW-0472">Membrane</keyword>
<evidence type="ECO:0008006" key="4">
    <source>
        <dbReference type="Google" id="ProtNLM"/>
    </source>
</evidence>
<keyword evidence="3" id="KW-1185">Reference proteome</keyword>
<keyword evidence="1" id="KW-1133">Transmembrane helix</keyword>
<dbReference type="EMBL" id="FNRQ01000002">
    <property type="protein sequence ID" value="SEA62592.1"/>
    <property type="molecule type" value="Genomic_DNA"/>
</dbReference>
<evidence type="ECO:0000256" key="1">
    <source>
        <dbReference type="SAM" id="Phobius"/>
    </source>
</evidence>
<keyword evidence="1" id="KW-0812">Transmembrane</keyword>
<dbReference type="STRING" id="83784.SAMN05192564_102425"/>
<evidence type="ECO:0000313" key="2">
    <source>
        <dbReference type="EMBL" id="SEA62592.1"/>
    </source>
</evidence>
<sequence length="293" mass="31297">MHEDFRRAVESKDVNVAAMGDTLLPDVIHFLRAQAIWLIGGLVIGGVVGGGIALTKPKQWQASSVIQVGQVGNIDPAGQLSMIETIPNTVERITALVQQESKANVPGLGKVSAGDIDLLHATFSAQIVPNTGFIRMSVRGLSPDAAKITMKSAEDQLVAVHAKIAGPSIARLKEAQARVIASSAELYKRRAELQVQVQASAGKPASAQDVLLNSLIDKVGEEWRDLETRRLQLAEQLSDERTFVTRPIGEVVVSAQPVSPRISFYVAAGAIIGLAIAVLIGIFRHVGNSGRRR</sequence>
<gene>
    <name evidence="2" type="ORF">SAMN05192564_102425</name>
</gene>
<feature type="transmembrane region" description="Helical" evidence="1">
    <location>
        <begin position="262"/>
        <end position="283"/>
    </location>
</feature>
<protein>
    <recommendedName>
        <fullName evidence="4">Chain length determinant protein</fullName>
    </recommendedName>
</protein>
<dbReference type="AlphaFoldDB" id="A0A1H4CR47"/>
<proteinExistence type="predicted"/>
<organism evidence="2 3">
    <name type="scientific">Paraburkholderia sartisoli</name>
    <dbReference type="NCBI Taxonomy" id="83784"/>
    <lineage>
        <taxon>Bacteria</taxon>
        <taxon>Pseudomonadati</taxon>
        <taxon>Pseudomonadota</taxon>
        <taxon>Betaproteobacteria</taxon>
        <taxon>Burkholderiales</taxon>
        <taxon>Burkholderiaceae</taxon>
        <taxon>Paraburkholderia</taxon>
    </lineage>
</organism>
<reference evidence="3" key="1">
    <citation type="submission" date="2016-10" db="EMBL/GenBank/DDBJ databases">
        <authorList>
            <person name="Varghese N."/>
            <person name="Submissions S."/>
        </authorList>
    </citation>
    <scope>NUCLEOTIDE SEQUENCE [LARGE SCALE GENOMIC DNA]</scope>
    <source>
        <strain evidence="3">LMG 24000</strain>
    </source>
</reference>
<accession>A0A1H4CR47</accession>
<evidence type="ECO:0000313" key="3">
    <source>
        <dbReference type="Proteomes" id="UP000198638"/>
    </source>
</evidence>
<dbReference type="RefSeq" id="WP_143130403.1">
    <property type="nucleotide sequence ID" value="NZ_FNRQ01000002.1"/>
</dbReference>
<name>A0A1H4CR47_9BURK</name>
<feature type="transmembrane region" description="Helical" evidence="1">
    <location>
        <begin position="35"/>
        <end position="54"/>
    </location>
</feature>
<dbReference type="Proteomes" id="UP000198638">
    <property type="component" value="Unassembled WGS sequence"/>
</dbReference>
<dbReference type="OrthoDB" id="8781768at2"/>